<dbReference type="InterPro" id="IPR051678">
    <property type="entry name" value="AGP_Transferase"/>
</dbReference>
<dbReference type="InterPro" id="IPR041726">
    <property type="entry name" value="ACAD10_11_N"/>
</dbReference>
<dbReference type="EMBL" id="BAAAOR010000026">
    <property type="protein sequence ID" value="GAA1530236.1"/>
    <property type="molecule type" value="Genomic_DNA"/>
</dbReference>
<dbReference type="InterPro" id="IPR002575">
    <property type="entry name" value="Aminoglycoside_PTrfase"/>
</dbReference>
<feature type="domain" description="Aminoglycoside phosphotransferase" evidence="1">
    <location>
        <begin position="29"/>
        <end position="268"/>
    </location>
</feature>
<keyword evidence="3" id="KW-1185">Reference proteome</keyword>
<name>A0ABN2B044_9ACTN</name>
<reference evidence="2 3" key="1">
    <citation type="journal article" date="2019" name="Int. J. Syst. Evol. Microbiol.">
        <title>The Global Catalogue of Microorganisms (GCM) 10K type strain sequencing project: providing services to taxonomists for standard genome sequencing and annotation.</title>
        <authorList>
            <consortium name="The Broad Institute Genomics Platform"/>
            <consortium name="The Broad Institute Genome Sequencing Center for Infectious Disease"/>
            <person name="Wu L."/>
            <person name="Ma J."/>
        </authorList>
    </citation>
    <scope>NUCLEOTIDE SEQUENCE [LARGE SCALE GENOMIC DNA]</scope>
    <source>
        <strain evidence="2 3">JCM 14942</strain>
    </source>
</reference>
<proteinExistence type="predicted"/>
<protein>
    <submittedName>
        <fullName evidence="2">Phosphotransferase family protein</fullName>
    </submittedName>
</protein>
<dbReference type="SUPFAM" id="SSF56112">
    <property type="entry name" value="Protein kinase-like (PK-like)"/>
    <property type="match status" value="1"/>
</dbReference>
<sequence length="353" mass="38461">MQNIDLDGLLDRATAAARRRDPAAELRGLRRLEGGVSSLTFASTLVGDRADRQVVLKVAPAGLAPVRNRDVLRQAQALRALRRLPGFPVPEVLFEDAGDPPEVPPLFAMSLCPGESYEPLLDVSAAPPEADVVAERMRVAARALARLQSVGPARIGLGGEPVSAVDEELERWRRLLETVDDDIAPGHEKLYRRLADRVPSGVPPRLLHGDYRLANMLFEGAGLTAVIDWEIWSVGDPRADLAWLLMHLAPAHVFHEDRPAGDRAAGAALPTREELWGEYAEARRAAGADAAEIAATAADLEWFLGVCYYKTASTIAVIWKRERRLDRPDPKLVVAAQHLDEVLAAGHAVLDRA</sequence>
<gene>
    <name evidence="2" type="ORF">GCM10009788_37070</name>
</gene>
<comment type="caution">
    <text evidence="2">The sequence shown here is derived from an EMBL/GenBank/DDBJ whole genome shotgun (WGS) entry which is preliminary data.</text>
</comment>
<dbReference type="RefSeq" id="WP_141004193.1">
    <property type="nucleotide sequence ID" value="NZ_BAAAOR010000026.1"/>
</dbReference>
<dbReference type="InterPro" id="IPR011009">
    <property type="entry name" value="Kinase-like_dom_sf"/>
</dbReference>
<evidence type="ECO:0000259" key="1">
    <source>
        <dbReference type="Pfam" id="PF01636"/>
    </source>
</evidence>
<dbReference type="Gene3D" id="3.30.200.20">
    <property type="entry name" value="Phosphorylase Kinase, domain 1"/>
    <property type="match status" value="1"/>
</dbReference>
<evidence type="ECO:0000313" key="2">
    <source>
        <dbReference type="EMBL" id="GAA1530236.1"/>
    </source>
</evidence>
<dbReference type="Pfam" id="PF01636">
    <property type="entry name" value="APH"/>
    <property type="match status" value="1"/>
</dbReference>
<dbReference type="PANTHER" id="PTHR21310">
    <property type="entry name" value="AMINOGLYCOSIDE PHOSPHOTRANSFERASE-RELATED-RELATED"/>
    <property type="match status" value="1"/>
</dbReference>
<dbReference type="Gene3D" id="3.90.1200.10">
    <property type="match status" value="1"/>
</dbReference>
<dbReference type="CDD" id="cd05154">
    <property type="entry name" value="ACAD10_11_N-like"/>
    <property type="match status" value="1"/>
</dbReference>
<dbReference type="Proteomes" id="UP001500842">
    <property type="component" value="Unassembled WGS sequence"/>
</dbReference>
<evidence type="ECO:0000313" key="3">
    <source>
        <dbReference type="Proteomes" id="UP001500842"/>
    </source>
</evidence>
<organism evidence="2 3">
    <name type="scientific">Nocardioides humi</name>
    <dbReference type="NCBI Taxonomy" id="449461"/>
    <lineage>
        <taxon>Bacteria</taxon>
        <taxon>Bacillati</taxon>
        <taxon>Actinomycetota</taxon>
        <taxon>Actinomycetes</taxon>
        <taxon>Propionibacteriales</taxon>
        <taxon>Nocardioidaceae</taxon>
        <taxon>Nocardioides</taxon>
    </lineage>
</organism>
<accession>A0ABN2B044</accession>